<evidence type="ECO:0000256" key="10">
    <source>
        <dbReference type="SAM" id="MobiDB-lite"/>
    </source>
</evidence>
<evidence type="ECO:0000256" key="6">
    <source>
        <dbReference type="ARBA" id="ARBA00023316"/>
    </source>
</evidence>
<organism evidence="14 15">
    <name type="scientific">Thermomonospora umbrina</name>
    <dbReference type="NCBI Taxonomy" id="111806"/>
    <lineage>
        <taxon>Bacteria</taxon>
        <taxon>Bacillati</taxon>
        <taxon>Actinomycetota</taxon>
        <taxon>Actinomycetes</taxon>
        <taxon>Streptosporangiales</taxon>
        <taxon>Thermomonosporaceae</taxon>
        <taxon>Thermomonospora</taxon>
    </lineage>
</organism>
<feature type="region of interest" description="Disordered" evidence="10">
    <location>
        <begin position="336"/>
        <end position="357"/>
    </location>
</feature>
<keyword evidence="5" id="KW-0573">Peptidoglycan synthesis</keyword>
<dbReference type="InterPro" id="IPR018044">
    <property type="entry name" value="Peptidase_S11"/>
</dbReference>
<sequence>MRTTSRAVVALTVPLIAAPLVGAPAVATAVATATVEPGEPVGGPRLGSRGVVVDAGPGVKGPPKVAAGSYLIADGDTGKVLAAKNPHGHHLPASALKMLTAVALIPRLKPNAVVRPTQATCDVEGTKVGMTPKLTYKVSDLFHALLMVSGNDAALGLAQAAGGLRPALDAMNEEARRLGAADTLAGSTNGLDKDLGLSVKTQHTSAYDLALIMRQGLKLPALRGYAGKNHHFWPAPPTKKERKKGKKTGGYPIYSHIRLLPGQRYAYPGMIGGKNGFTLAAGQTFVGAARRNGRTIIVALMKGENLWPDTTALLNWGFSAGPKVTPVGVLVDPVNTATEPEAGSDDRDGGVLPANPLSNEASGGDWAVIGGVGAAAALVAGGMFLVLRRRRTAPQGPPPAPAGVHAPPQAGPPPLNLPDRDAEPDATDEARG</sequence>
<evidence type="ECO:0000256" key="4">
    <source>
        <dbReference type="ARBA" id="ARBA00022960"/>
    </source>
</evidence>
<comment type="caution">
    <text evidence="14">The sequence shown here is derived from an EMBL/GenBank/DDBJ whole genome shotgun (WGS) entry which is preliminary data.</text>
</comment>
<keyword evidence="11" id="KW-1133">Transmembrane helix</keyword>
<keyword evidence="2 12" id="KW-0732">Signal</keyword>
<dbReference type="GO" id="GO:0071555">
    <property type="term" value="P:cell wall organization"/>
    <property type="evidence" value="ECO:0007669"/>
    <property type="project" value="UniProtKB-KW"/>
</dbReference>
<evidence type="ECO:0000256" key="11">
    <source>
        <dbReference type="SAM" id="Phobius"/>
    </source>
</evidence>
<accession>A0A3D9T0D5</accession>
<keyword evidence="14" id="KW-0645">Protease</keyword>
<dbReference type="GO" id="GO:0009252">
    <property type="term" value="P:peptidoglycan biosynthetic process"/>
    <property type="evidence" value="ECO:0007669"/>
    <property type="project" value="UniProtKB-KW"/>
</dbReference>
<evidence type="ECO:0000259" key="13">
    <source>
        <dbReference type="Pfam" id="PF00768"/>
    </source>
</evidence>
<comment type="similarity">
    <text evidence="1 9">Belongs to the peptidase S11 family.</text>
</comment>
<feature type="active site" description="Proton acceptor" evidence="7">
    <location>
        <position position="97"/>
    </location>
</feature>
<dbReference type="SUPFAM" id="SSF56601">
    <property type="entry name" value="beta-lactamase/transpeptidase-like"/>
    <property type="match status" value="1"/>
</dbReference>
<keyword evidence="15" id="KW-1185">Reference proteome</keyword>
<dbReference type="AlphaFoldDB" id="A0A3D9T0D5"/>
<dbReference type="GO" id="GO:0009002">
    <property type="term" value="F:serine-type D-Ala-D-Ala carboxypeptidase activity"/>
    <property type="evidence" value="ECO:0007669"/>
    <property type="project" value="InterPro"/>
</dbReference>
<evidence type="ECO:0000256" key="12">
    <source>
        <dbReference type="SAM" id="SignalP"/>
    </source>
</evidence>
<dbReference type="InterPro" id="IPR001967">
    <property type="entry name" value="Peptidase_S11_N"/>
</dbReference>
<keyword evidence="4" id="KW-0133">Cell shape</keyword>
<dbReference type="PANTHER" id="PTHR21581">
    <property type="entry name" value="D-ALANYL-D-ALANINE CARBOXYPEPTIDASE"/>
    <property type="match status" value="1"/>
</dbReference>
<dbReference type="Proteomes" id="UP000256661">
    <property type="component" value="Unassembled WGS sequence"/>
</dbReference>
<dbReference type="Pfam" id="PF00768">
    <property type="entry name" value="Peptidase_S11"/>
    <property type="match status" value="1"/>
</dbReference>
<keyword evidence="11" id="KW-0812">Transmembrane</keyword>
<gene>
    <name evidence="14" type="ORF">DFJ69_3748</name>
</gene>
<dbReference type="PRINTS" id="PR00725">
    <property type="entry name" value="DADACBPTASE1"/>
</dbReference>
<keyword evidence="3" id="KW-0378">Hydrolase</keyword>
<name>A0A3D9T0D5_9ACTN</name>
<evidence type="ECO:0000313" key="15">
    <source>
        <dbReference type="Proteomes" id="UP000256661"/>
    </source>
</evidence>
<evidence type="ECO:0000313" key="14">
    <source>
        <dbReference type="EMBL" id="REE98264.1"/>
    </source>
</evidence>
<dbReference type="InterPro" id="IPR012338">
    <property type="entry name" value="Beta-lactam/transpept-like"/>
</dbReference>
<evidence type="ECO:0000256" key="7">
    <source>
        <dbReference type="PIRSR" id="PIRSR618044-1"/>
    </source>
</evidence>
<dbReference type="RefSeq" id="WP_116023743.1">
    <property type="nucleotide sequence ID" value="NZ_QTTT01000001.1"/>
</dbReference>
<dbReference type="GO" id="GO:0008360">
    <property type="term" value="P:regulation of cell shape"/>
    <property type="evidence" value="ECO:0007669"/>
    <property type="project" value="UniProtKB-KW"/>
</dbReference>
<feature type="active site" description="Acyl-ester intermediate" evidence="7">
    <location>
        <position position="94"/>
    </location>
</feature>
<feature type="signal peptide" evidence="12">
    <location>
        <begin position="1"/>
        <end position="29"/>
    </location>
</feature>
<evidence type="ECO:0000256" key="3">
    <source>
        <dbReference type="ARBA" id="ARBA00022801"/>
    </source>
</evidence>
<dbReference type="Gene3D" id="3.40.710.10">
    <property type="entry name" value="DD-peptidase/beta-lactamase superfamily"/>
    <property type="match status" value="1"/>
</dbReference>
<dbReference type="PANTHER" id="PTHR21581:SF33">
    <property type="entry name" value="D-ALANYL-D-ALANINE CARBOXYPEPTIDASE DACB"/>
    <property type="match status" value="1"/>
</dbReference>
<feature type="domain" description="Peptidase S11 D-alanyl-D-alanine carboxypeptidase A N-terminal" evidence="13">
    <location>
        <begin position="62"/>
        <end position="303"/>
    </location>
</feature>
<evidence type="ECO:0000256" key="2">
    <source>
        <dbReference type="ARBA" id="ARBA00022729"/>
    </source>
</evidence>
<dbReference type="EMBL" id="QTTT01000001">
    <property type="protein sequence ID" value="REE98264.1"/>
    <property type="molecule type" value="Genomic_DNA"/>
</dbReference>
<feature type="compositionally biased region" description="Basic and acidic residues" evidence="10">
    <location>
        <begin position="418"/>
        <end position="432"/>
    </location>
</feature>
<evidence type="ECO:0000256" key="8">
    <source>
        <dbReference type="PIRSR" id="PIRSR618044-2"/>
    </source>
</evidence>
<reference evidence="14 15" key="1">
    <citation type="submission" date="2018-08" db="EMBL/GenBank/DDBJ databases">
        <title>Sequencing the genomes of 1000 actinobacteria strains.</title>
        <authorList>
            <person name="Klenk H.-P."/>
        </authorList>
    </citation>
    <scope>NUCLEOTIDE SEQUENCE [LARGE SCALE GENOMIC DNA]</scope>
    <source>
        <strain evidence="14 15">DSM 43927</strain>
    </source>
</reference>
<feature type="region of interest" description="Disordered" evidence="10">
    <location>
        <begin position="390"/>
        <end position="432"/>
    </location>
</feature>
<feature type="binding site" evidence="8">
    <location>
        <position position="274"/>
    </location>
    <ligand>
        <name>substrate</name>
    </ligand>
</feature>
<dbReference type="OrthoDB" id="3663940at2"/>
<feature type="chain" id="PRO_5038663436" evidence="12">
    <location>
        <begin position="30"/>
        <end position="432"/>
    </location>
</feature>
<evidence type="ECO:0000256" key="1">
    <source>
        <dbReference type="ARBA" id="ARBA00007164"/>
    </source>
</evidence>
<keyword evidence="11" id="KW-0472">Membrane</keyword>
<evidence type="ECO:0000256" key="9">
    <source>
        <dbReference type="RuleBase" id="RU004016"/>
    </source>
</evidence>
<proteinExistence type="inferred from homology"/>
<evidence type="ECO:0000256" key="5">
    <source>
        <dbReference type="ARBA" id="ARBA00022984"/>
    </source>
</evidence>
<keyword evidence="14" id="KW-0121">Carboxypeptidase</keyword>
<dbReference type="GO" id="GO:0006508">
    <property type="term" value="P:proteolysis"/>
    <property type="evidence" value="ECO:0007669"/>
    <property type="project" value="InterPro"/>
</dbReference>
<feature type="transmembrane region" description="Helical" evidence="11">
    <location>
        <begin position="366"/>
        <end position="387"/>
    </location>
</feature>
<keyword evidence="6" id="KW-0961">Cell wall biogenesis/degradation</keyword>
<protein>
    <submittedName>
        <fullName evidence="14">D-alanyl-D-alanine carboxypeptidase (Penicillin-binding protein 5/6)</fullName>
    </submittedName>
</protein>
<feature type="active site" evidence="7">
    <location>
        <position position="149"/>
    </location>
</feature>